<gene>
    <name evidence="5" type="ORF">GP486_008433</name>
</gene>
<dbReference type="SMART" id="SM00698">
    <property type="entry name" value="MORN"/>
    <property type="match status" value="4"/>
</dbReference>
<keyword evidence="2" id="KW-0833">Ubl conjugation pathway</keyword>
<feature type="compositionally biased region" description="Pro residues" evidence="3">
    <location>
        <begin position="64"/>
        <end position="73"/>
    </location>
</feature>
<dbReference type="InterPro" id="IPR003409">
    <property type="entry name" value="MORN"/>
</dbReference>
<feature type="region of interest" description="Disordered" evidence="3">
    <location>
        <begin position="1"/>
        <end position="73"/>
    </location>
</feature>
<dbReference type="Pfam" id="PF12436">
    <property type="entry name" value="USP7_ICP0_bdg"/>
    <property type="match status" value="1"/>
</dbReference>
<dbReference type="EMBL" id="JAGHQM010003247">
    <property type="protein sequence ID" value="KAH0547496.1"/>
    <property type="molecule type" value="Genomic_DNA"/>
</dbReference>
<dbReference type="Gene3D" id="3.10.20.90">
    <property type="entry name" value="Phosphatidylinositol 3-kinase Catalytic Subunit, Chain A, domain 1"/>
    <property type="match status" value="1"/>
</dbReference>
<evidence type="ECO:0000256" key="2">
    <source>
        <dbReference type="ARBA" id="ARBA00022786"/>
    </source>
</evidence>
<dbReference type="Proteomes" id="UP000750711">
    <property type="component" value="Unassembled WGS sequence"/>
</dbReference>
<dbReference type="SUPFAM" id="SSF82185">
    <property type="entry name" value="Histone H3 K4-specific methyltransferase SET7/9 N-terminal domain"/>
    <property type="match status" value="1"/>
</dbReference>
<keyword evidence="1" id="KW-0677">Repeat</keyword>
<evidence type="ECO:0000259" key="4">
    <source>
        <dbReference type="Pfam" id="PF12436"/>
    </source>
</evidence>
<dbReference type="PANTHER" id="PTHR43215:SF14">
    <property type="entry name" value="RADIAL SPOKE HEAD 1 HOMOLOG"/>
    <property type="match status" value="1"/>
</dbReference>
<dbReference type="Pfam" id="PF02493">
    <property type="entry name" value="MORN"/>
    <property type="match status" value="4"/>
</dbReference>
<dbReference type="InterPro" id="IPR024729">
    <property type="entry name" value="USP7_ICP0-binding_dom"/>
</dbReference>
<comment type="caution">
    <text evidence="5">The sequence shown here is derived from an EMBL/GenBank/DDBJ whole genome shotgun (WGS) entry which is preliminary data.</text>
</comment>
<evidence type="ECO:0000313" key="5">
    <source>
        <dbReference type="EMBL" id="KAH0547496.1"/>
    </source>
</evidence>
<sequence>MQTDEVPPAATQNQEGALAEPLSDRMDAEQSAPESQTASAAAAATTTAPVRSGDVPEPIVWPEGVPPPPPPPAVTDTVMGGTTDGGGATTTIAPPPPPPPAWEIPLLPVNISSMPPLPIPPSMLQAPTSIYFFLKRFDVEKQMLVGLGGYYAKLNDKVDTVVRKSLELPEDKKFSLWEEVNLSLVKPVNVGRSFDHEKLLNGSILIIQDGMGEKESAAIEENGDFSTVPGFVKFLLDRANRPETLGGFINRNYFSGEQFSGHCKNGRKHGFGTFTYTNGDTYEGHFVADHRQGKGTMTFQNRDTYTGDWKNDVMDGEGKFVFHKTGNVYTGGFRAGRRHGRGTMEYLVADEEQNLCQICYEGEMDSLFYDCGHEDDC</sequence>
<dbReference type="PANTHER" id="PTHR43215">
    <property type="entry name" value="RADIAL SPOKE HEAD 1 HOMOLOG"/>
    <property type="match status" value="1"/>
</dbReference>
<keyword evidence="6" id="KW-1185">Reference proteome</keyword>
<dbReference type="Gene3D" id="2.20.110.10">
    <property type="entry name" value="Histone H3 K4-specific methyltransferase SET7/9 N-terminal domain"/>
    <property type="match status" value="2"/>
</dbReference>
<accession>A0A9P8IGL2</accession>
<evidence type="ECO:0000256" key="1">
    <source>
        <dbReference type="ARBA" id="ARBA00022737"/>
    </source>
</evidence>
<feature type="domain" description="Ubiquitin carboxyl-terminal hydrolase 7 ICP0-binding" evidence="4">
    <location>
        <begin position="124"/>
        <end position="239"/>
    </location>
</feature>
<name>A0A9P8IGL2_9PEZI</name>
<feature type="compositionally biased region" description="Low complexity" evidence="3">
    <location>
        <begin position="29"/>
        <end position="63"/>
    </location>
</feature>
<reference evidence="5" key="1">
    <citation type="submission" date="2021-03" db="EMBL/GenBank/DDBJ databases">
        <title>Comparative genomics and phylogenomic investigation of the class Geoglossomycetes provide insights into ecological specialization and systematics.</title>
        <authorList>
            <person name="Melie T."/>
            <person name="Pirro S."/>
            <person name="Miller A.N."/>
            <person name="Quandt A."/>
        </authorList>
    </citation>
    <scope>NUCLEOTIDE SEQUENCE</scope>
    <source>
        <strain evidence="5">CAQ_001_2017</strain>
    </source>
</reference>
<evidence type="ECO:0000256" key="3">
    <source>
        <dbReference type="SAM" id="MobiDB-lite"/>
    </source>
</evidence>
<dbReference type="GO" id="GO:0140096">
    <property type="term" value="F:catalytic activity, acting on a protein"/>
    <property type="evidence" value="ECO:0007669"/>
    <property type="project" value="UniProtKB-ARBA"/>
</dbReference>
<proteinExistence type="predicted"/>
<organism evidence="5 6">
    <name type="scientific">Trichoglossum hirsutum</name>
    <dbReference type="NCBI Taxonomy" id="265104"/>
    <lineage>
        <taxon>Eukaryota</taxon>
        <taxon>Fungi</taxon>
        <taxon>Dikarya</taxon>
        <taxon>Ascomycota</taxon>
        <taxon>Pezizomycotina</taxon>
        <taxon>Geoglossomycetes</taxon>
        <taxon>Geoglossales</taxon>
        <taxon>Geoglossaceae</taxon>
        <taxon>Trichoglossum</taxon>
    </lineage>
</organism>
<dbReference type="AlphaFoldDB" id="A0A9P8IGL2"/>
<protein>
    <recommendedName>
        <fullName evidence="4">Ubiquitin carboxyl-terminal hydrolase 7 ICP0-binding domain-containing protein</fullName>
    </recommendedName>
</protein>
<evidence type="ECO:0000313" key="6">
    <source>
        <dbReference type="Proteomes" id="UP000750711"/>
    </source>
</evidence>